<name>A0A310SC93_9HYME</name>
<dbReference type="AlphaFoldDB" id="A0A310SC93"/>
<gene>
    <name evidence="2" type="ORF">WN48_06730</name>
</gene>
<dbReference type="SUPFAM" id="SSF50891">
    <property type="entry name" value="Cyclophilin-like"/>
    <property type="match status" value="1"/>
</dbReference>
<reference evidence="2 3" key="1">
    <citation type="submission" date="2015-07" db="EMBL/GenBank/DDBJ databases">
        <title>The genome of Eufriesea mexicana.</title>
        <authorList>
            <person name="Pan H."/>
            <person name="Kapheim K."/>
        </authorList>
    </citation>
    <scope>NUCLEOTIDE SEQUENCE [LARGE SCALE GENOMIC DNA]</scope>
    <source>
        <strain evidence="2">0111107269</strain>
        <tissue evidence="2">Whole body</tissue>
    </source>
</reference>
<dbReference type="InterPro" id="IPR029000">
    <property type="entry name" value="Cyclophilin-like_dom_sf"/>
</dbReference>
<dbReference type="Pfam" id="PF00160">
    <property type="entry name" value="Pro_isomerase"/>
    <property type="match status" value="1"/>
</dbReference>
<organism evidence="2 3">
    <name type="scientific">Eufriesea mexicana</name>
    <dbReference type="NCBI Taxonomy" id="516756"/>
    <lineage>
        <taxon>Eukaryota</taxon>
        <taxon>Metazoa</taxon>
        <taxon>Ecdysozoa</taxon>
        <taxon>Arthropoda</taxon>
        <taxon>Hexapoda</taxon>
        <taxon>Insecta</taxon>
        <taxon>Pterygota</taxon>
        <taxon>Neoptera</taxon>
        <taxon>Endopterygota</taxon>
        <taxon>Hymenoptera</taxon>
        <taxon>Apocrita</taxon>
        <taxon>Aculeata</taxon>
        <taxon>Apoidea</taxon>
        <taxon>Anthophila</taxon>
        <taxon>Apidae</taxon>
        <taxon>Eufriesea</taxon>
    </lineage>
</organism>
<dbReference type="GO" id="GO:0003755">
    <property type="term" value="F:peptidyl-prolyl cis-trans isomerase activity"/>
    <property type="evidence" value="ECO:0007669"/>
    <property type="project" value="InterPro"/>
</dbReference>
<protein>
    <submittedName>
        <fullName evidence="2">Peptidyl-prolyl cis-trans isomerase CWC27 like protein</fullName>
    </submittedName>
</protein>
<dbReference type="Gene3D" id="2.40.100.10">
    <property type="entry name" value="Cyclophilin-like"/>
    <property type="match status" value="1"/>
</dbReference>
<dbReference type="EMBL" id="KQ764568">
    <property type="protein sequence ID" value="OAD54478.1"/>
    <property type="molecule type" value="Genomic_DNA"/>
</dbReference>
<proteinExistence type="predicted"/>
<evidence type="ECO:0000313" key="2">
    <source>
        <dbReference type="EMBL" id="OAD54478.1"/>
    </source>
</evidence>
<feature type="domain" description="PPIase cyclophilin-type" evidence="1">
    <location>
        <begin position="1"/>
        <end position="36"/>
    </location>
</feature>
<keyword evidence="2" id="KW-0413">Isomerase</keyword>
<sequence>MAYAGKDDNDSQFFFSLGSIPDLQNKHTMFGKVTGESVYNMFKHENDRPLCPPRLIKSIISNIPFADIPRIIV</sequence>
<dbReference type="Proteomes" id="UP000250275">
    <property type="component" value="Unassembled WGS sequence"/>
</dbReference>
<evidence type="ECO:0000313" key="3">
    <source>
        <dbReference type="Proteomes" id="UP000250275"/>
    </source>
</evidence>
<dbReference type="InterPro" id="IPR002130">
    <property type="entry name" value="Cyclophilin-type_PPIase_dom"/>
</dbReference>
<accession>A0A310SC93</accession>
<keyword evidence="3" id="KW-1185">Reference proteome</keyword>
<evidence type="ECO:0000259" key="1">
    <source>
        <dbReference type="Pfam" id="PF00160"/>
    </source>
</evidence>